<comment type="caution">
    <text evidence="2">The sequence shown here is derived from an EMBL/GenBank/DDBJ whole genome shotgun (WGS) entry which is preliminary data.</text>
</comment>
<feature type="compositionally biased region" description="Low complexity" evidence="1">
    <location>
        <begin position="22"/>
        <end position="37"/>
    </location>
</feature>
<evidence type="ECO:0000313" key="2">
    <source>
        <dbReference type="EMBL" id="GAA2813861.1"/>
    </source>
</evidence>
<sequence length="63" mass="6156">MSASTSTRTPGAEADTSATTGRASPANAATTAPPSRTSVRRGSLVSSHAHFPAGTGDSPITVS</sequence>
<name>A0ABN3VKG4_9PSEU</name>
<feature type="region of interest" description="Disordered" evidence="1">
    <location>
        <begin position="1"/>
        <end position="63"/>
    </location>
</feature>
<evidence type="ECO:0000256" key="1">
    <source>
        <dbReference type="SAM" id="MobiDB-lite"/>
    </source>
</evidence>
<gene>
    <name evidence="2" type="ORF">GCM10010470_56660</name>
</gene>
<reference evidence="2 3" key="1">
    <citation type="journal article" date="2019" name="Int. J. Syst. Evol. Microbiol.">
        <title>The Global Catalogue of Microorganisms (GCM) 10K type strain sequencing project: providing services to taxonomists for standard genome sequencing and annotation.</title>
        <authorList>
            <consortium name="The Broad Institute Genomics Platform"/>
            <consortium name="The Broad Institute Genome Sequencing Center for Infectious Disease"/>
            <person name="Wu L."/>
            <person name="Ma J."/>
        </authorList>
    </citation>
    <scope>NUCLEOTIDE SEQUENCE [LARGE SCALE GENOMIC DNA]</scope>
    <source>
        <strain evidence="2 3">JCM 9383</strain>
    </source>
</reference>
<evidence type="ECO:0000313" key="3">
    <source>
        <dbReference type="Proteomes" id="UP001500979"/>
    </source>
</evidence>
<organism evidence="2 3">
    <name type="scientific">Saccharopolyspora taberi</name>
    <dbReference type="NCBI Taxonomy" id="60895"/>
    <lineage>
        <taxon>Bacteria</taxon>
        <taxon>Bacillati</taxon>
        <taxon>Actinomycetota</taxon>
        <taxon>Actinomycetes</taxon>
        <taxon>Pseudonocardiales</taxon>
        <taxon>Pseudonocardiaceae</taxon>
        <taxon>Saccharopolyspora</taxon>
    </lineage>
</organism>
<dbReference type="Proteomes" id="UP001500979">
    <property type="component" value="Unassembled WGS sequence"/>
</dbReference>
<protein>
    <submittedName>
        <fullName evidence="2">Uncharacterized protein</fullName>
    </submittedName>
</protein>
<dbReference type="EMBL" id="BAAAUX010000026">
    <property type="protein sequence ID" value="GAA2813861.1"/>
    <property type="molecule type" value="Genomic_DNA"/>
</dbReference>
<keyword evidence="3" id="KW-1185">Reference proteome</keyword>
<accession>A0ABN3VKG4</accession>
<proteinExistence type="predicted"/>